<dbReference type="InterPro" id="IPR022367">
    <property type="entry name" value="2-oxoacid/accept_OxRdtase_asu"/>
</dbReference>
<keyword evidence="1" id="KW-0560">Oxidoreductase</keyword>
<dbReference type="PANTHER" id="PTHR32154">
    <property type="entry name" value="PYRUVATE-FLAVODOXIN OXIDOREDUCTASE-RELATED"/>
    <property type="match status" value="1"/>
</dbReference>
<protein>
    <submittedName>
        <fullName evidence="4">2-oxoacid ferredoxin oxidoreductase</fullName>
    </submittedName>
</protein>
<dbReference type="AlphaFoldDB" id="A0A2H0BVE1"/>
<dbReference type="InterPro" id="IPR002880">
    <property type="entry name" value="Pyrv_Fd/Flavodoxin_OxRdtase_N"/>
</dbReference>
<dbReference type="InterPro" id="IPR019752">
    <property type="entry name" value="Pyrv/ketoisovalerate_OxRed_cat"/>
</dbReference>
<feature type="domain" description="Pyruvate/ketoisovalerate oxidoreductase catalytic" evidence="2">
    <location>
        <begin position="13"/>
        <end position="176"/>
    </location>
</feature>
<gene>
    <name evidence="4" type="ORF">COW99_02930</name>
</gene>
<comment type="caution">
    <text evidence="4">The sequence shown here is derived from an EMBL/GenBank/DDBJ whole genome shotgun (WGS) entry which is preliminary data.</text>
</comment>
<evidence type="ECO:0000259" key="3">
    <source>
        <dbReference type="Pfam" id="PF01855"/>
    </source>
</evidence>
<evidence type="ECO:0000259" key="2">
    <source>
        <dbReference type="Pfam" id="PF01558"/>
    </source>
</evidence>
<dbReference type="Gene3D" id="3.40.50.920">
    <property type="match status" value="1"/>
</dbReference>
<reference evidence="4 5" key="1">
    <citation type="submission" date="2017-09" db="EMBL/GenBank/DDBJ databases">
        <title>Depth-based differentiation of microbial function through sediment-hosted aquifers and enrichment of novel symbionts in the deep terrestrial subsurface.</title>
        <authorList>
            <person name="Probst A.J."/>
            <person name="Ladd B."/>
            <person name="Jarett J.K."/>
            <person name="Geller-Mcgrath D.E."/>
            <person name="Sieber C.M."/>
            <person name="Emerson J.B."/>
            <person name="Anantharaman K."/>
            <person name="Thomas B.C."/>
            <person name="Malmstrom R."/>
            <person name="Stieglmeier M."/>
            <person name="Klingl A."/>
            <person name="Woyke T."/>
            <person name="Ryan C.M."/>
            <person name="Banfield J.F."/>
        </authorList>
    </citation>
    <scope>NUCLEOTIDE SEQUENCE [LARGE SCALE GENOMIC DNA]</scope>
    <source>
        <strain evidence="4">CG22_combo_CG10-13_8_21_14_all_38_20</strain>
    </source>
</reference>
<dbReference type="InterPro" id="IPR050722">
    <property type="entry name" value="Pyruvate:ferred/Flavod_OxRd"/>
</dbReference>
<feature type="domain" description="Pyruvate flavodoxin/ferredoxin oxidoreductase pyrimidine binding" evidence="3">
    <location>
        <begin position="213"/>
        <end position="449"/>
    </location>
</feature>
<accession>A0A2H0BVE1</accession>
<proteinExistence type="predicted"/>
<dbReference type="Pfam" id="PF01855">
    <property type="entry name" value="POR_N"/>
    <property type="match status" value="1"/>
</dbReference>
<dbReference type="GO" id="GO:0016903">
    <property type="term" value="F:oxidoreductase activity, acting on the aldehyde or oxo group of donors"/>
    <property type="evidence" value="ECO:0007669"/>
    <property type="project" value="InterPro"/>
</dbReference>
<dbReference type="Pfam" id="PF01558">
    <property type="entry name" value="POR"/>
    <property type="match status" value="1"/>
</dbReference>
<dbReference type="NCBIfam" id="TIGR03710">
    <property type="entry name" value="OAFO_sf"/>
    <property type="match status" value="1"/>
</dbReference>
<evidence type="ECO:0000256" key="1">
    <source>
        <dbReference type="ARBA" id="ARBA00023002"/>
    </source>
</evidence>
<dbReference type="InterPro" id="IPR029061">
    <property type="entry name" value="THDP-binding"/>
</dbReference>
<dbReference type="EMBL" id="PCTA01000021">
    <property type="protein sequence ID" value="PIP61653.1"/>
    <property type="molecule type" value="Genomic_DNA"/>
</dbReference>
<organism evidence="4 5">
    <name type="scientific">Candidatus Roizmanbacteria bacterium CG22_combo_CG10-13_8_21_14_all_38_20</name>
    <dbReference type="NCBI Taxonomy" id="1974862"/>
    <lineage>
        <taxon>Bacteria</taxon>
        <taxon>Candidatus Roizmaniibacteriota</taxon>
    </lineage>
</organism>
<evidence type="ECO:0000313" key="5">
    <source>
        <dbReference type="Proteomes" id="UP000231246"/>
    </source>
</evidence>
<dbReference type="InterPro" id="IPR009014">
    <property type="entry name" value="Transketo_C/PFOR_II"/>
</dbReference>
<dbReference type="Gene3D" id="3.40.50.970">
    <property type="match status" value="1"/>
</dbReference>
<dbReference type="GO" id="GO:0006979">
    <property type="term" value="P:response to oxidative stress"/>
    <property type="evidence" value="ECO:0007669"/>
    <property type="project" value="TreeGrafter"/>
</dbReference>
<dbReference type="FunFam" id="3.40.50.970:FF:000022">
    <property type="entry name" value="2-oxoglutarate ferredoxin oxidoreductase alpha subunit"/>
    <property type="match status" value="1"/>
</dbReference>
<dbReference type="InterPro" id="IPR002869">
    <property type="entry name" value="Pyrv_flavodox_OxRed_cen"/>
</dbReference>
<dbReference type="Gene3D" id="3.40.920.10">
    <property type="entry name" value="Pyruvate-ferredoxin oxidoreductase, PFOR, domain III"/>
    <property type="match status" value="1"/>
</dbReference>
<dbReference type="SUPFAM" id="SSF52922">
    <property type="entry name" value="TK C-terminal domain-like"/>
    <property type="match status" value="1"/>
</dbReference>
<dbReference type="CDD" id="cd07034">
    <property type="entry name" value="TPP_PYR_PFOR_IOR-alpha_like"/>
    <property type="match status" value="1"/>
</dbReference>
<name>A0A2H0BVE1_9BACT</name>
<dbReference type="SUPFAM" id="SSF53323">
    <property type="entry name" value="Pyruvate-ferredoxin oxidoreductase, PFOR, domain III"/>
    <property type="match status" value="1"/>
</dbReference>
<dbReference type="SUPFAM" id="SSF52518">
    <property type="entry name" value="Thiamin diphosphate-binding fold (THDP-binding)"/>
    <property type="match status" value="1"/>
</dbReference>
<dbReference type="PANTHER" id="PTHR32154:SF20">
    <property type="entry name" value="2-OXOGLUTARATE OXIDOREDUCTASE SUBUNIT KORA"/>
    <property type="match status" value="1"/>
</dbReference>
<sequence length="573" mass="63712">MIDFTWKIGGPAGFGIKTTGDMFSKVMMRGGYHIFDYVEYPSLIRGGHNVTETRVSSKEVFSQKKNVDVLVVLNKESYDLHKAELSEISYVIYDKDQFEIKPEEVVKGVELIPVPLRQITKDVGATKVMENNVALGASLGLVNADLKLLFELIEKQFGRKGEEVVAENHKVAEAGYKHVQKLTSKLEVPFKLTDNQEYIERSFVTGNDAVALGAIVAGCQMYIAYPMSPSSSILHTLAAAAEKVGMVVRHSEDEIAVINSACGAGYAGARVMIGTSGGGFSLMVEGLGLVALTETPLVIVDAQRPGPATGMPTWTGQGDLRFVLHAHQDDFPRIVLAPGDVEESFELGWKAFNYAEKYQLPVFILLDKYLSESHKSTEAVKAEGVTIDRGKIVDNWDSKREQYLRYKRTDDGIAPRSVPGTPNALFTANSYEHDEYGYSSEDPQMRIDQVGRRNRKLEEFVKLELPEPEVYGPAESELTLVGWGSTKGPVLQAMQTDHLNFNYLHLNYLWPFPSAKVKDVLSKAKNILLIEGNSAAELGGLIRQETGIKIEDRYLKYDGRPFYPEDILERIKK</sequence>
<dbReference type="Proteomes" id="UP000231246">
    <property type="component" value="Unassembled WGS sequence"/>
</dbReference>
<evidence type="ECO:0000313" key="4">
    <source>
        <dbReference type="EMBL" id="PIP61653.1"/>
    </source>
</evidence>